<protein>
    <submittedName>
        <fullName evidence="6">Two-component system response regulator BaeR</fullName>
    </submittedName>
</protein>
<evidence type="ECO:0000256" key="1">
    <source>
        <dbReference type="ARBA" id="ARBA00023125"/>
    </source>
</evidence>
<sequence>MSRILVVEDDPAIAALLSDYLAHAGLKPETCADGLQAWQLFERAGPWSAVVLDLMLPGLDGLQLCQRIRAGSAVPILMATARIDEFDRLLGLEIGADDYLCKPYSPREVVARVRALLRRAEGRLVGQAATELPGTGGFSHDEAGQRLGWRGQWLNLTPVEYRLLRSLLQQPGRVFERATLLDALHADAFRDVSDRVIDSHIKNLRRKLEALLGQATAIQAVYGVGYRFTPPLGA</sequence>
<dbReference type="GO" id="GO:0005829">
    <property type="term" value="C:cytosol"/>
    <property type="evidence" value="ECO:0007669"/>
    <property type="project" value="TreeGrafter"/>
</dbReference>
<reference evidence="6 7" key="1">
    <citation type="submission" date="2020-08" db="EMBL/GenBank/DDBJ databases">
        <title>Genomic Encyclopedia of Type Strains, Phase IV (KMG-IV): sequencing the most valuable type-strain genomes for metagenomic binning, comparative biology and taxonomic classification.</title>
        <authorList>
            <person name="Goeker M."/>
        </authorList>
    </citation>
    <scope>NUCLEOTIDE SEQUENCE [LARGE SCALE GENOMIC DNA]</scope>
    <source>
        <strain evidence="6 7">DSM 23958</strain>
    </source>
</reference>
<dbReference type="InterPro" id="IPR039420">
    <property type="entry name" value="WalR-like"/>
</dbReference>
<organism evidence="6 7">
    <name type="scientific">Inhella inkyongensis</name>
    <dbReference type="NCBI Taxonomy" id="392593"/>
    <lineage>
        <taxon>Bacteria</taxon>
        <taxon>Pseudomonadati</taxon>
        <taxon>Pseudomonadota</taxon>
        <taxon>Betaproteobacteria</taxon>
        <taxon>Burkholderiales</taxon>
        <taxon>Sphaerotilaceae</taxon>
        <taxon>Inhella</taxon>
    </lineage>
</organism>
<dbReference type="SMART" id="SM00448">
    <property type="entry name" value="REC"/>
    <property type="match status" value="1"/>
</dbReference>
<evidence type="ECO:0000259" key="5">
    <source>
        <dbReference type="PROSITE" id="PS51755"/>
    </source>
</evidence>
<feature type="modified residue" description="4-aspartylphosphate" evidence="2">
    <location>
        <position position="53"/>
    </location>
</feature>
<dbReference type="Gene3D" id="3.40.50.2300">
    <property type="match status" value="1"/>
</dbReference>
<accession>A0A840S3I9</accession>
<dbReference type="InterPro" id="IPR001789">
    <property type="entry name" value="Sig_transdc_resp-reg_receiver"/>
</dbReference>
<dbReference type="InterPro" id="IPR016032">
    <property type="entry name" value="Sig_transdc_resp-reg_C-effctor"/>
</dbReference>
<keyword evidence="2" id="KW-0597">Phosphoprotein</keyword>
<feature type="DNA-binding region" description="OmpR/PhoB-type" evidence="3">
    <location>
        <begin position="130"/>
        <end position="230"/>
    </location>
</feature>
<dbReference type="GO" id="GO:0032993">
    <property type="term" value="C:protein-DNA complex"/>
    <property type="evidence" value="ECO:0007669"/>
    <property type="project" value="TreeGrafter"/>
</dbReference>
<feature type="domain" description="Response regulatory" evidence="4">
    <location>
        <begin position="3"/>
        <end position="117"/>
    </location>
</feature>
<dbReference type="Gene3D" id="1.10.10.10">
    <property type="entry name" value="Winged helix-like DNA-binding domain superfamily/Winged helix DNA-binding domain"/>
    <property type="match status" value="1"/>
</dbReference>
<name>A0A840S3I9_9BURK</name>
<dbReference type="AlphaFoldDB" id="A0A840S3I9"/>
<dbReference type="GO" id="GO:0000976">
    <property type="term" value="F:transcription cis-regulatory region binding"/>
    <property type="evidence" value="ECO:0007669"/>
    <property type="project" value="TreeGrafter"/>
</dbReference>
<dbReference type="OrthoDB" id="9802426at2"/>
<dbReference type="GO" id="GO:0006355">
    <property type="term" value="P:regulation of DNA-templated transcription"/>
    <property type="evidence" value="ECO:0007669"/>
    <property type="project" value="InterPro"/>
</dbReference>
<dbReference type="PROSITE" id="PS51755">
    <property type="entry name" value="OMPR_PHOB"/>
    <property type="match status" value="1"/>
</dbReference>
<dbReference type="SMART" id="SM00862">
    <property type="entry name" value="Trans_reg_C"/>
    <property type="match status" value="1"/>
</dbReference>
<keyword evidence="7" id="KW-1185">Reference proteome</keyword>
<dbReference type="InterPro" id="IPR036388">
    <property type="entry name" value="WH-like_DNA-bd_sf"/>
</dbReference>
<evidence type="ECO:0000256" key="3">
    <source>
        <dbReference type="PROSITE-ProRule" id="PRU01091"/>
    </source>
</evidence>
<dbReference type="CDD" id="cd00383">
    <property type="entry name" value="trans_reg_C"/>
    <property type="match status" value="1"/>
</dbReference>
<dbReference type="Gene3D" id="6.10.250.690">
    <property type="match status" value="1"/>
</dbReference>
<gene>
    <name evidence="6" type="ORF">HNQ51_003134</name>
</gene>
<comment type="caution">
    <text evidence="6">The sequence shown here is derived from an EMBL/GenBank/DDBJ whole genome shotgun (WGS) entry which is preliminary data.</text>
</comment>
<dbReference type="EMBL" id="JACHHO010000005">
    <property type="protein sequence ID" value="MBB5205807.1"/>
    <property type="molecule type" value="Genomic_DNA"/>
</dbReference>
<dbReference type="RefSeq" id="WP_138855319.1">
    <property type="nucleotide sequence ID" value="NZ_CP040709.1"/>
</dbReference>
<dbReference type="PANTHER" id="PTHR48111">
    <property type="entry name" value="REGULATOR OF RPOS"/>
    <property type="match status" value="1"/>
</dbReference>
<keyword evidence="1 3" id="KW-0238">DNA-binding</keyword>
<evidence type="ECO:0000313" key="7">
    <source>
        <dbReference type="Proteomes" id="UP000554837"/>
    </source>
</evidence>
<evidence type="ECO:0000256" key="2">
    <source>
        <dbReference type="PROSITE-ProRule" id="PRU00169"/>
    </source>
</evidence>
<dbReference type="GO" id="GO:0000156">
    <property type="term" value="F:phosphorelay response regulator activity"/>
    <property type="evidence" value="ECO:0007669"/>
    <property type="project" value="TreeGrafter"/>
</dbReference>
<dbReference type="SUPFAM" id="SSF46894">
    <property type="entry name" value="C-terminal effector domain of the bipartite response regulators"/>
    <property type="match status" value="1"/>
</dbReference>
<proteinExistence type="predicted"/>
<dbReference type="Proteomes" id="UP000554837">
    <property type="component" value="Unassembled WGS sequence"/>
</dbReference>
<evidence type="ECO:0000313" key="6">
    <source>
        <dbReference type="EMBL" id="MBB5205807.1"/>
    </source>
</evidence>
<dbReference type="InterPro" id="IPR001867">
    <property type="entry name" value="OmpR/PhoB-type_DNA-bd"/>
</dbReference>
<dbReference type="Pfam" id="PF00072">
    <property type="entry name" value="Response_reg"/>
    <property type="match status" value="1"/>
</dbReference>
<dbReference type="SUPFAM" id="SSF52172">
    <property type="entry name" value="CheY-like"/>
    <property type="match status" value="1"/>
</dbReference>
<dbReference type="PANTHER" id="PTHR48111:SF59">
    <property type="entry name" value="TRANSCRIPTIONAL REGULATORY PROTEIN BAER"/>
    <property type="match status" value="1"/>
</dbReference>
<evidence type="ECO:0000259" key="4">
    <source>
        <dbReference type="PROSITE" id="PS50110"/>
    </source>
</evidence>
<dbReference type="PROSITE" id="PS50110">
    <property type="entry name" value="RESPONSE_REGULATORY"/>
    <property type="match status" value="1"/>
</dbReference>
<dbReference type="Pfam" id="PF00486">
    <property type="entry name" value="Trans_reg_C"/>
    <property type="match status" value="1"/>
</dbReference>
<feature type="domain" description="OmpR/PhoB-type" evidence="5">
    <location>
        <begin position="130"/>
        <end position="230"/>
    </location>
</feature>
<dbReference type="InterPro" id="IPR011006">
    <property type="entry name" value="CheY-like_superfamily"/>
</dbReference>